<dbReference type="Gene3D" id="1.10.510.10">
    <property type="entry name" value="Transferase(Phosphotransferase) domain 1"/>
    <property type="match status" value="1"/>
</dbReference>
<evidence type="ECO:0000256" key="20">
    <source>
        <dbReference type="ARBA" id="ARBA00048679"/>
    </source>
</evidence>
<dbReference type="FunFam" id="3.80.10.10:FF:000129">
    <property type="entry name" value="Leucine-rich repeat receptor-like kinase"/>
    <property type="match status" value="1"/>
</dbReference>
<keyword evidence="10 23" id="KW-0732">Signal</keyword>
<evidence type="ECO:0000313" key="26">
    <source>
        <dbReference type="Proteomes" id="UP000295252"/>
    </source>
</evidence>
<dbReference type="SMART" id="SM00365">
    <property type="entry name" value="LRR_SD22"/>
    <property type="match status" value="6"/>
</dbReference>
<keyword evidence="4" id="KW-1003">Cell membrane</keyword>
<dbReference type="Pfam" id="PF00560">
    <property type="entry name" value="LRR_1"/>
    <property type="match status" value="8"/>
</dbReference>
<dbReference type="PANTHER" id="PTHR27008:SF602">
    <property type="entry name" value="LRR RECEPTOR-LIKE SERINE_THREONINE-PROTEIN KINASE EFR"/>
    <property type="match status" value="1"/>
</dbReference>
<dbReference type="InterPro" id="IPR011009">
    <property type="entry name" value="Kinase-like_dom_sf"/>
</dbReference>
<dbReference type="InterPro" id="IPR032675">
    <property type="entry name" value="LRR_dom_sf"/>
</dbReference>
<dbReference type="SMART" id="SM00369">
    <property type="entry name" value="LRR_TYP"/>
    <property type="match status" value="10"/>
</dbReference>
<keyword evidence="15 22" id="KW-1133">Transmembrane helix</keyword>
<dbReference type="SUPFAM" id="SSF52047">
    <property type="entry name" value="RNI-like"/>
    <property type="match status" value="2"/>
</dbReference>
<feature type="signal peptide" evidence="23">
    <location>
        <begin position="1"/>
        <end position="20"/>
    </location>
</feature>
<evidence type="ECO:0000313" key="25">
    <source>
        <dbReference type="EMBL" id="CDP05658.1"/>
    </source>
</evidence>
<dbReference type="InterPro" id="IPR017441">
    <property type="entry name" value="Protein_kinase_ATP_BS"/>
</dbReference>
<dbReference type="Gramene" id="CDP05658">
    <property type="protein sequence ID" value="CDP05658"/>
    <property type="gene ID" value="GSCOC_T00020839001"/>
</dbReference>
<dbReference type="AlphaFoldDB" id="A0A068UDE7"/>
<dbReference type="InterPro" id="IPR013210">
    <property type="entry name" value="LRR_N_plant-typ"/>
</dbReference>
<proteinExistence type="inferred from homology"/>
<dbReference type="Pfam" id="PF13855">
    <property type="entry name" value="LRR_8"/>
    <property type="match status" value="2"/>
</dbReference>
<evidence type="ECO:0000256" key="19">
    <source>
        <dbReference type="ARBA" id="ARBA00047899"/>
    </source>
</evidence>
<keyword evidence="9 22" id="KW-0812">Transmembrane</keyword>
<dbReference type="FunFam" id="1.10.510.10:FF:000358">
    <property type="entry name" value="Putative leucine-rich repeat receptor-like serine/threonine-protein kinase"/>
    <property type="match status" value="1"/>
</dbReference>
<keyword evidence="7" id="KW-0433">Leucine-rich repeat</keyword>
<dbReference type="PROSITE" id="PS00108">
    <property type="entry name" value="PROTEIN_KINASE_ST"/>
    <property type="match status" value="1"/>
</dbReference>
<dbReference type="InterPro" id="IPR001245">
    <property type="entry name" value="Ser-Thr/Tyr_kinase_cat_dom"/>
</dbReference>
<keyword evidence="5" id="KW-0723">Serine/threonine-protein kinase</keyword>
<evidence type="ECO:0000256" key="18">
    <source>
        <dbReference type="ARBA" id="ARBA00023180"/>
    </source>
</evidence>
<keyword evidence="26" id="KW-1185">Reference proteome</keyword>
<reference evidence="26" key="1">
    <citation type="journal article" date="2014" name="Science">
        <title>The coffee genome provides insight into the convergent evolution of caffeine biosynthesis.</title>
        <authorList>
            <person name="Denoeud F."/>
            <person name="Carretero-Paulet L."/>
            <person name="Dereeper A."/>
            <person name="Droc G."/>
            <person name="Guyot R."/>
            <person name="Pietrella M."/>
            <person name="Zheng C."/>
            <person name="Alberti A."/>
            <person name="Anthony F."/>
            <person name="Aprea G."/>
            <person name="Aury J.M."/>
            <person name="Bento P."/>
            <person name="Bernard M."/>
            <person name="Bocs S."/>
            <person name="Campa C."/>
            <person name="Cenci A."/>
            <person name="Combes M.C."/>
            <person name="Crouzillat D."/>
            <person name="Da Silva C."/>
            <person name="Daddiego L."/>
            <person name="De Bellis F."/>
            <person name="Dussert S."/>
            <person name="Garsmeur O."/>
            <person name="Gayraud T."/>
            <person name="Guignon V."/>
            <person name="Jahn K."/>
            <person name="Jamilloux V."/>
            <person name="Joet T."/>
            <person name="Labadie K."/>
            <person name="Lan T."/>
            <person name="Leclercq J."/>
            <person name="Lepelley M."/>
            <person name="Leroy T."/>
            <person name="Li L.T."/>
            <person name="Librado P."/>
            <person name="Lopez L."/>
            <person name="Munoz A."/>
            <person name="Noel B."/>
            <person name="Pallavicini A."/>
            <person name="Perrotta G."/>
            <person name="Poncet V."/>
            <person name="Pot D."/>
            <person name="Priyono X."/>
            <person name="Rigoreau M."/>
            <person name="Rouard M."/>
            <person name="Rozas J."/>
            <person name="Tranchant-Dubreuil C."/>
            <person name="VanBuren R."/>
            <person name="Zhang Q."/>
            <person name="Andrade A.C."/>
            <person name="Argout X."/>
            <person name="Bertrand B."/>
            <person name="de Kochko A."/>
            <person name="Graziosi G."/>
            <person name="Henry R.J."/>
            <person name="Jayarama X."/>
            <person name="Ming R."/>
            <person name="Nagai C."/>
            <person name="Rounsley S."/>
            <person name="Sankoff D."/>
            <person name="Giuliano G."/>
            <person name="Albert V.A."/>
            <person name="Wincker P."/>
            <person name="Lashermes P."/>
        </authorList>
    </citation>
    <scope>NUCLEOTIDE SEQUENCE [LARGE SCALE GENOMIC DNA]</scope>
    <source>
        <strain evidence="26">cv. DH200-94</strain>
    </source>
</reference>
<name>A0A068UDE7_COFCA</name>
<evidence type="ECO:0000256" key="4">
    <source>
        <dbReference type="ARBA" id="ARBA00022475"/>
    </source>
</evidence>
<dbReference type="InterPro" id="IPR003591">
    <property type="entry name" value="Leu-rich_rpt_typical-subtyp"/>
</dbReference>
<organism evidence="25 26">
    <name type="scientific">Coffea canephora</name>
    <name type="common">Robusta coffee</name>
    <dbReference type="NCBI Taxonomy" id="49390"/>
    <lineage>
        <taxon>Eukaryota</taxon>
        <taxon>Viridiplantae</taxon>
        <taxon>Streptophyta</taxon>
        <taxon>Embryophyta</taxon>
        <taxon>Tracheophyta</taxon>
        <taxon>Spermatophyta</taxon>
        <taxon>Magnoliopsida</taxon>
        <taxon>eudicotyledons</taxon>
        <taxon>Gunneridae</taxon>
        <taxon>Pentapetalae</taxon>
        <taxon>asterids</taxon>
        <taxon>lamiids</taxon>
        <taxon>Gentianales</taxon>
        <taxon>Rubiaceae</taxon>
        <taxon>Ixoroideae</taxon>
        <taxon>Gardenieae complex</taxon>
        <taxon>Bertiereae - Coffeeae clade</taxon>
        <taxon>Coffeeae</taxon>
        <taxon>Coffea</taxon>
    </lineage>
</organism>
<dbReference type="InterPro" id="IPR000719">
    <property type="entry name" value="Prot_kinase_dom"/>
</dbReference>
<comment type="similarity">
    <text evidence="2">Belongs to the protein kinase superfamily. Ser/Thr protein kinase family.</text>
</comment>
<dbReference type="InParanoid" id="A0A068UDE7"/>
<keyword evidence="8" id="KW-0808">Transferase</keyword>
<dbReference type="InterPro" id="IPR008271">
    <property type="entry name" value="Ser/Thr_kinase_AS"/>
</dbReference>
<dbReference type="GO" id="GO:0005524">
    <property type="term" value="F:ATP binding"/>
    <property type="evidence" value="ECO:0007669"/>
    <property type="project" value="UniProtKB-UniRule"/>
</dbReference>
<dbReference type="SUPFAM" id="SSF56112">
    <property type="entry name" value="Protein kinase-like (PK-like)"/>
    <property type="match status" value="1"/>
</dbReference>
<evidence type="ECO:0000256" key="9">
    <source>
        <dbReference type="ARBA" id="ARBA00022692"/>
    </source>
</evidence>
<evidence type="ECO:0000256" key="6">
    <source>
        <dbReference type="ARBA" id="ARBA00022553"/>
    </source>
</evidence>
<evidence type="ECO:0000256" key="13">
    <source>
        <dbReference type="ARBA" id="ARBA00022777"/>
    </source>
</evidence>
<dbReference type="InterPro" id="IPR001611">
    <property type="entry name" value="Leu-rich_rpt"/>
</dbReference>
<evidence type="ECO:0000256" key="10">
    <source>
        <dbReference type="ARBA" id="ARBA00022729"/>
    </source>
</evidence>
<keyword evidence="17" id="KW-0675">Receptor</keyword>
<evidence type="ECO:0000256" key="7">
    <source>
        <dbReference type="ARBA" id="ARBA00022614"/>
    </source>
</evidence>
<comment type="catalytic activity">
    <reaction evidence="20">
        <text>L-seryl-[protein] + ATP = O-phospho-L-seryl-[protein] + ADP + H(+)</text>
        <dbReference type="Rhea" id="RHEA:17989"/>
        <dbReference type="Rhea" id="RHEA-COMP:9863"/>
        <dbReference type="Rhea" id="RHEA-COMP:11604"/>
        <dbReference type="ChEBI" id="CHEBI:15378"/>
        <dbReference type="ChEBI" id="CHEBI:29999"/>
        <dbReference type="ChEBI" id="CHEBI:30616"/>
        <dbReference type="ChEBI" id="CHEBI:83421"/>
        <dbReference type="ChEBI" id="CHEBI:456216"/>
        <dbReference type="EC" id="2.7.11.1"/>
    </reaction>
</comment>
<evidence type="ECO:0000256" key="3">
    <source>
        <dbReference type="ARBA" id="ARBA00012513"/>
    </source>
</evidence>
<dbReference type="GO" id="GO:0006952">
    <property type="term" value="P:defense response"/>
    <property type="evidence" value="ECO:0007669"/>
    <property type="project" value="UniProtKB-ARBA"/>
</dbReference>
<dbReference type="PANTHER" id="PTHR27008">
    <property type="entry name" value="OS04G0122200 PROTEIN"/>
    <property type="match status" value="1"/>
</dbReference>
<feature type="domain" description="Protein kinase" evidence="24">
    <location>
        <begin position="800"/>
        <end position="1041"/>
    </location>
</feature>
<feature type="transmembrane region" description="Helical" evidence="22">
    <location>
        <begin position="744"/>
        <end position="765"/>
    </location>
</feature>
<dbReference type="PROSITE" id="PS00107">
    <property type="entry name" value="PROTEIN_KINASE_ATP"/>
    <property type="match status" value="1"/>
</dbReference>
<keyword evidence="6" id="KW-0597">Phosphoprotein</keyword>
<evidence type="ECO:0000256" key="1">
    <source>
        <dbReference type="ARBA" id="ARBA00004162"/>
    </source>
</evidence>
<dbReference type="Pfam" id="PF07714">
    <property type="entry name" value="PK_Tyr_Ser-Thr"/>
    <property type="match status" value="1"/>
</dbReference>
<evidence type="ECO:0000256" key="11">
    <source>
        <dbReference type="ARBA" id="ARBA00022737"/>
    </source>
</evidence>
<feature type="binding site" evidence="21">
    <location>
        <position position="828"/>
    </location>
    <ligand>
        <name>ATP</name>
        <dbReference type="ChEBI" id="CHEBI:30616"/>
    </ligand>
</feature>
<evidence type="ECO:0000259" key="24">
    <source>
        <dbReference type="PROSITE" id="PS50011"/>
    </source>
</evidence>
<protein>
    <recommendedName>
        <fullName evidence="3">non-specific serine/threonine protein kinase</fullName>
        <ecNumber evidence="3">2.7.11.1</ecNumber>
    </recommendedName>
</protein>
<comment type="subcellular location">
    <subcellularLocation>
        <location evidence="1">Cell membrane</location>
        <topology evidence="1">Single-pass membrane protein</topology>
    </subcellularLocation>
</comment>
<feature type="chain" id="PRO_5001657878" description="non-specific serine/threonine protein kinase" evidence="23">
    <location>
        <begin position="21"/>
        <end position="1041"/>
    </location>
</feature>
<gene>
    <name evidence="25" type="ORF">GSCOC_T00020839001</name>
</gene>
<evidence type="ECO:0000256" key="12">
    <source>
        <dbReference type="ARBA" id="ARBA00022741"/>
    </source>
</evidence>
<evidence type="ECO:0000256" key="21">
    <source>
        <dbReference type="PROSITE-ProRule" id="PRU10141"/>
    </source>
</evidence>
<evidence type="ECO:0000256" key="22">
    <source>
        <dbReference type="SAM" id="Phobius"/>
    </source>
</evidence>
<evidence type="ECO:0000256" key="23">
    <source>
        <dbReference type="SAM" id="SignalP"/>
    </source>
</evidence>
<dbReference type="GO" id="GO:0051707">
    <property type="term" value="P:response to other organism"/>
    <property type="evidence" value="ECO:0007669"/>
    <property type="project" value="UniProtKB-ARBA"/>
</dbReference>
<evidence type="ECO:0000256" key="16">
    <source>
        <dbReference type="ARBA" id="ARBA00023136"/>
    </source>
</evidence>
<evidence type="ECO:0000256" key="2">
    <source>
        <dbReference type="ARBA" id="ARBA00008684"/>
    </source>
</evidence>
<keyword evidence="12 21" id="KW-0547">Nucleotide-binding</keyword>
<evidence type="ECO:0000256" key="17">
    <source>
        <dbReference type="ARBA" id="ARBA00023170"/>
    </source>
</evidence>
<dbReference type="Gene3D" id="3.30.200.20">
    <property type="entry name" value="Phosphorylase Kinase, domain 1"/>
    <property type="match status" value="1"/>
</dbReference>
<dbReference type="EMBL" id="HG739101">
    <property type="protein sequence ID" value="CDP05658.1"/>
    <property type="molecule type" value="Genomic_DNA"/>
</dbReference>
<dbReference type="PhylomeDB" id="A0A068UDE7"/>
<dbReference type="EC" id="2.7.11.1" evidence="3"/>
<dbReference type="GO" id="GO:0004674">
    <property type="term" value="F:protein serine/threonine kinase activity"/>
    <property type="evidence" value="ECO:0007669"/>
    <property type="project" value="UniProtKB-KW"/>
</dbReference>
<dbReference type="PROSITE" id="PS50011">
    <property type="entry name" value="PROTEIN_KINASE_DOM"/>
    <property type="match status" value="1"/>
</dbReference>
<dbReference type="SMART" id="SM00220">
    <property type="entry name" value="S_TKc"/>
    <property type="match status" value="1"/>
</dbReference>
<evidence type="ECO:0000256" key="5">
    <source>
        <dbReference type="ARBA" id="ARBA00022527"/>
    </source>
</evidence>
<comment type="catalytic activity">
    <reaction evidence="19">
        <text>L-threonyl-[protein] + ATP = O-phospho-L-threonyl-[protein] + ADP + H(+)</text>
        <dbReference type="Rhea" id="RHEA:46608"/>
        <dbReference type="Rhea" id="RHEA-COMP:11060"/>
        <dbReference type="Rhea" id="RHEA-COMP:11605"/>
        <dbReference type="ChEBI" id="CHEBI:15378"/>
        <dbReference type="ChEBI" id="CHEBI:30013"/>
        <dbReference type="ChEBI" id="CHEBI:30616"/>
        <dbReference type="ChEBI" id="CHEBI:61977"/>
        <dbReference type="ChEBI" id="CHEBI:456216"/>
        <dbReference type="EC" id="2.7.11.1"/>
    </reaction>
</comment>
<dbReference type="FunFam" id="3.80.10.10:FF:000383">
    <property type="entry name" value="Leucine-rich repeat receptor protein kinase EMS1"/>
    <property type="match status" value="1"/>
</dbReference>
<keyword evidence="13" id="KW-0418">Kinase</keyword>
<evidence type="ECO:0000256" key="8">
    <source>
        <dbReference type="ARBA" id="ARBA00022679"/>
    </source>
</evidence>
<dbReference type="Proteomes" id="UP000295252">
    <property type="component" value="Chromosome XI"/>
</dbReference>
<dbReference type="FunFam" id="3.80.10.10:FF:000095">
    <property type="entry name" value="LRR receptor-like serine/threonine-protein kinase GSO1"/>
    <property type="match status" value="2"/>
</dbReference>
<dbReference type="InterPro" id="IPR051809">
    <property type="entry name" value="Plant_receptor-like_S/T_kinase"/>
</dbReference>
<dbReference type="Gene3D" id="3.80.10.10">
    <property type="entry name" value="Ribonuclease Inhibitor"/>
    <property type="match status" value="5"/>
</dbReference>
<keyword evidence="11" id="KW-0677">Repeat</keyword>
<accession>A0A068UDE7</accession>
<evidence type="ECO:0000256" key="15">
    <source>
        <dbReference type="ARBA" id="ARBA00022989"/>
    </source>
</evidence>
<evidence type="ECO:0000256" key="14">
    <source>
        <dbReference type="ARBA" id="ARBA00022840"/>
    </source>
</evidence>
<dbReference type="OMA" id="KCGTAVK"/>
<keyword evidence="14 21" id="KW-0067">ATP-binding</keyword>
<dbReference type="GO" id="GO:0005886">
    <property type="term" value="C:plasma membrane"/>
    <property type="evidence" value="ECO:0007669"/>
    <property type="project" value="UniProtKB-SubCell"/>
</dbReference>
<keyword evidence="16 22" id="KW-0472">Membrane</keyword>
<keyword evidence="18" id="KW-0325">Glycoprotein</keyword>
<sequence>MHYFFHLGFLFLSLLLACLGISTRDITTDQSALLALRSQITSEPYQMLVNNWSVSSSVCQWMGVTCSSRHHRVIALNISNMGLIGTIHPQVGNLSFLISMDLSRNNFHGELPEGLSHLGRLRVLNLTINNLSGKVPSWLGSFQNLQYLSLANNSFTGVIPPAICNLSTLKSLSLSFNSLSGKLPIEIGNLQSLKKLSIEYNYLSGSVPSGIFNISSLEILSFLSNGLSGSLPVDMCSRPRRIKWLNLSVNKLSGQIPSTWFHCSQLQMLSLSINQFTGTIPNEIGNLTALEVLYLGPNNFRATIPEQFCNLHRLKQLWINEASLTGSIPAQLFNISTLLLLVLNDNILSGNLPLSNRQRLPNLEVLSARGNELHGVIPASISNASNLYYLNLARNKFNGPIPDSLGDLRLLEHLNLGQNYFTCEPSILELSFISSLTKCKYLEFLGMNDNSFNGSIPKSIGNLSHSIEKIFAYESELKGSIPDCFGNLSNLLLLSLDGNHLTGSVPSTFKSLQKLQALSLENNLLSGPLPHHFCDMSSLYIVAIGQNQISGSIPSCLGNVTSLGYLLIDQNLLNSSIPANLWNLSDLLELDLSSNSLSGSLPEEMQNLKAATRLNLSENDISGNIPSSIGGLQNLLNLSFAQNKIEGSIPNSVGNMLSLQCLDLSHNDLSGVIPKSMEALSYLSYINLSFNNLNGEIPSGGPFKNFTSQSFMSNAALCGAPRFLVPLCSPPPLHRSTKKKVLQVIYLVSGIAVALIAFIVAIISIRYRRKNNVPTAVSWTPLGKAERFSYYELLRATDGYNESNLLGTGSFGSVYRGTQIDGTQVAVKVLRNLRHRNLTKVIGSCTNHGFKALVYEHMPNGSLEKWLYSHNHYLNLIERMSIMIDVANGLEYLHHGYTTPVVHCDIKPSNILLDEGMVAHVSDFGLSKLLSQEDCNLHTKTLATLGYIAPEYGAEGLVSTRSDVYSFGIVLMETFSRMKPSDQIFVGDLSLKKKLESIYLILELALSCCNERPRDRTSMNDVVVSLEKIKYQLVSVCSDQM</sequence>
<dbReference type="Pfam" id="PF08263">
    <property type="entry name" value="LRRNT_2"/>
    <property type="match status" value="1"/>
</dbReference>